<accession>A0A1I7M331</accession>
<dbReference type="Proteomes" id="UP000199391">
    <property type="component" value="Unassembled WGS sequence"/>
</dbReference>
<dbReference type="RefSeq" id="WP_093560751.1">
    <property type="nucleotide sequence ID" value="NZ_FPBO01000051.1"/>
</dbReference>
<keyword evidence="2" id="KW-1185">Reference proteome</keyword>
<gene>
    <name evidence="1" type="ORF">SAMN05216552_105112</name>
</gene>
<sequence length="66" mass="7368">MDCKQYFHLISTIKTGWAERFDELDFLGGDGELFKGAALRDAGSACELMRLTKQRHLCQCEACPAA</sequence>
<reference evidence="2" key="1">
    <citation type="submission" date="2016-10" db="EMBL/GenBank/DDBJ databases">
        <authorList>
            <person name="Varghese N."/>
            <person name="Submissions S."/>
        </authorList>
    </citation>
    <scope>NUCLEOTIDE SEQUENCE [LARGE SCALE GENOMIC DNA]</scope>
    <source>
        <strain evidence="2">CGMCC 1.11014</strain>
    </source>
</reference>
<proteinExistence type="predicted"/>
<dbReference type="STRING" id="1035707.SAMN05216552_105112"/>
<dbReference type="AlphaFoldDB" id="A0A1I7M331"/>
<evidence type="ECO:0000313" key="2">
    <source>
        <dbReference type="Proteomes" id="UP000199391"/>
    </source>
</evidence>
<evidence type="ECO:0000313" key="1">
    <source>
        <dbReference type="EMBL" id="SFV16303.1"/>
    </source>
</evidence>
<dbReference type="EMBL" id="FPBO01000051">
    <property type="protein sequence ID" value="SFV16303.1"/>
    <property type="molecule type" value="Genomic_DNA"/>
</dbReference>
<organism evidence="1 2">
    <name type="scientific">Pseudoduganella namucuonensis</name>
    <dbReference type="NCBI Taxonomy" id="1035707"/>
    <lineage>
        <taxon>Bacteria</taxon>
        <taxon>Pseudomonadati</taxon>
        <taxon>Pseudomonadota</taxon>
        <taxon>Betaproteobacteria</taxon>
        <taxon>Burkholderiales</taxon>
        <taxon>Oxalobacteraceae</taxon>
        <taxon>Telluria group</taxon>
        <taxon>Pseudoduganella</taxon>
    </lineage>
</organism>
<protein>
    <submittedName>
        <fullName evidence="1">Uncharacterized protein</fullName>
    </submittedName>
</protein>
<name>A0A1I7M331_9BURK</name>